<dbReference type="AlphaFoldDB" id="L7VSB7"/>
<sequence length="132" mass="14956">MANALWLDVAIEGPASKMAREEESQGRHMKPAPRTHKYTYPLDERSADILVRYTHQIIEGTDVVTLTGIEADSSALAGIKDDMFSTDNDHLLKDLADDLVFSATFRWTDRIELRVDPAFAQVATQVFEWECR</sequence>
<evidence type="ECO:0000313" key="1">
    <source>
        <dbReference type="EMBL" id="AGC71947.1"/>
    </source>
</evidence>
<name>L7VSB7_9BACT</name>
<reference evidence="1" key="1">
    <citation type="submission" date="2012-09" db="EMBL/GenBank/DDBJ databases">
        <title>Metagenomic Characterization of a Microbial Community in Wastewater Detects High Levels of Antibiotic Resistance.</title>
        <authorList>
            <person name="Abrams M."/>
            <person name="Caldwell A."/>
            <person name="Vandaei E."/>
            <person name="Lee W."/>
            <person name="Perrott J."/>
            <person name="Khan S.Y."/>
            <person name="Ta J."/>
            <person name="Romero D."/>
            <person name="Nguyen V."/>
            <person name="Pourmand N."/>
            <person name="Ouverney C.C."/>
        </authorList>
    </citation>
    <scope>NUCLEOTIDE SEQUENCE</scope>
</reference>
<protein>
    <submittedName>
        <fullName evidence="1">Uncharacterized protein</fullName>
    </submittedName>
</protein>
<dbReference type="EMBL" id="JX649887">
    <property type="protein sequence ID" value="AGC71947.1"/>
    <property type="molecule type" value="Genomic_DNA"/>
</dbReference>
<accession>L7VSB7</accession>
<organism evidence="1">
    <name type="scientific">uncultured bacterium A1Q1_fos_25</name>
    <dbReference type="NCBI Taxonomy" id="1256569"/>
    <lineage>
        <taxon>Bacteria</taxon>
        <taxon>environmental samples</taxon>
    </lineage>
</organism>
<proteinExistence type="predicted"/>